<dbReference type="AlphaFoldDB" id="A0A944QS66"/>
<feature type="transmembrane region" description="Helical" evidence="6">
    <location>
        <begin position="184"/>
        <end position="206"/>
    </location>
</feature>
<reference evidence="7 8" key="1">
    <citation type="submission" date="2021-05" db="EMBL/GenBank/DDBJ databases">
        <title>Genetic and Functional Diversity in Clade A Lucinid endosymbionts from the Bahamas.</title>
        <authorList>
            <person name="Giani N.M."/>
            <person name="Engel A.S."/>
            <person name="Campbell B.J."/>
        </authorList>
    </citation>
    <scope>NUCLEOTIDE SEQUENCE [LARGE SCALE GENOMIC DNA]</scope>
    <source>
        <strain evidence="7">LUC16012Gg_MoonRockCtena</strain>
    </source>
</reference>
<dbReference type="GO" id="GO:0005886">
    <property type="term" value="C:plasma membrane"/>
    <property type="evidence" value="ECO:0007669"/>
    <property type="project" value="UniProtKB-SubCell"/>
</dbReference>
<evidence type="ECO:0000313" key="8">
    <source>
        <dbReference type="Proteomes" id="UP000770889"/>
    </source>
</evidence>
<organism evidence="7 8">
    <name type="scientific">Candidatus Thiodiazotropha taylori</name>
    <dbReference type="NCBI Taxonomy" id="2792791"/>
    <lineage>
        <taxon>Bacteria</taxon>
        <taxon>Pseudomonadati</taxon>
        <taxon>Pseudomonadota</taxon>
        <taxon>Gammaproteobacteria</taxon>
        <taxon>Chromatiales</taxon>
        <taxon>Sedimenticolaceae</taxon>
        <taxon>Candidatus Thiodiazotropha</taxon>
    </lineage>
</organism>
<evidence type="ECO:0000256" key="1">
    <source>
        <dbReference type="ARBA" id="ARBA00004651"/>
    </source>
</evidence>
<proteinExistence type="predicted"/>
<evidence type="ECO:0000256" key="5">
    <source>
        <dbReference type="ARBA" id="ARBA00023136"/>
    </source>
</evidence>
<dbReference type="CDD" id="cd13128">
    <property type="entry name" value="MATE_Wzx_like"/>
    <property type="match status" value="1"/>
</dbReference>
<evidence type="ECO:0000256" key="6">
    <source>
        <dbReference type="SAM" id="Phobius"/>
    </source>
</evidence>
<evidence type="ECO:0000256" key="4">
    <source>
        <dbReference type="ARBA" id="ARBA00022989"/>
    </source>
</evidence>
<dbReference type="PANTHER" id="PTHR30250:SF11">
    <property type="entry name" value="O-ANTIGEN TRANSPORTER-RELATED"/>
    <property type="match status" value="1"/>
</dbReference>
<evidence type="ECO:0000313" key="7">
    <source>
        <dbReference type="EMBL" id="MBT2988533.1"/>
    </source>
</evidence>
<feature type="transmembrane region" description="Helical" evidence="6">
    <location>
        <begin position="310"/>
        <end position="333"/>
    </location>
</feature>
<feature type="transmembrane region" description="Helical" evidence="6">
    <location>
        <begin position="345"/>
        <end position="366"/>
    </location>
</feature>
<feature type="transmembrane region" description="Helical" evidence="6">
    <location>
        <begin position="123"/>
        <end position="141"/>
    </location>
</feature>
<dbReference type="InterPro" id="IPR050833">
    <property type="entry name" value="Poly_Biosynth_Transport"/>
</dbReference>
<feature type="transmembrane region" description="Helical" evidence="6">
    <location>
        <begin position="397"/>
        <end position="416"/>
    </location>
</feature>
<feature type="transmembrane region" description="Helical" evidence="6">
    <location>
        <begin position="161"/>
        <end position="178"/>
    </location>
</feature>
<keyword evidence="5 6" id="KW-0472">Membrane</keyword>
<evidence type="ECO:0000256" key="3">
    <source>
        <dbReference type="ARBA" id="ARBA00022692"/>
    </source>
</evidence>
<gene>
    <name evidence="7" type="ORF">KME65_06170</name>
</gene>
<dbReference type="Proteomes" id="UP000770889">
    <property type="component" value="Unassembled WGS sequence"/>
</dbReference>
<comment type="caution">
    <text evidence="7">The sequence shown here is derived from an EMBL/GenBank/DDBJ whole genome shotgun (WGS) entry which is preliminary data.</text>
</comment>
<feature type="transmembrane region" description="Helical" evidence="6">
    <location>
        <begin position="226"/>
        <end position="245"/>
    </location>
</feature>
<feature type="transmembrane region" description="Helical" evidence="6">
    <location>
        <begin position="265"/>
        <end position="289"/>
    </location>
</feature>
<protein>
    <submittedName>
        <fullName evidence="7">Flippase</fullName>
    </submittedName>
</protein>
<comment type="subcellular location">
    <subcellularLocation>
        <location evidence="1">Cell membrane</location>
        <topology evidence="1">Multi-pass membrane protein</topology>
    </subcellularLocation>
</comment>
<keyword evidence="4 6" id="KW-1133">Transmembrane helix</keyword>
<feature type="transmembrane region" description="Helical" evidence="6">
    <location>
        <begin position="88"/>
        <end position="111"/>
    </location>
</feature>
<keyword evidence="3 6" id="KW-0812">Transmembrane</keyword>
<sequence length="441" mass="47768">MSAKNIASVIFSNSSSAFIIKVIGTGIAFIVQIILARVLGADQYGAYIYILAWINVIALIAKLGFDTLLVRMVSAYKIKEKWSHLKGIIVRSTQISLVFSILLSLVVYVLFSEFTDLIDHEQKIPFLLGLCLVPILTLTGLRQGTLQALKEIPKSQIPEAIIRPFFLLLFFSSIFLLVDNNLSATEALLANIAAACVAFAIGTYWLIRSIPQETKQVKPIFETNEWLKISLPLLVISGLHMILGQTDILMLGALLNTEATGVYGAASRVAGLVSFGLVAVNSIVAPLISEYYAQKSMADMQRMITISANGIFAFAAVASAVLIVAGPTLLSIFGEEFVVGYDPLIILLIGQIVSSLAGSVGFLMVMTGNQKKASAIIFYGAIANIVLNYILIPKYGVVGAAVATSVSTVFWNLLMLSQVVKTLRINPTILSNFKFLVKYNS</sequence>
<dbReference type="InterPro" id="IPR002797">
    <property type="entry name" value="Polysacc_synth"/>
</dbReference>
<feature type="transmembrane region" description="Helical" evidence="6">
    <location>
        <begin position="373"/>
        <end position="391"/>
    </location>
</feature>
<name>A0A944QS66_9GAMM</name>
<keyword evidence="2" id="KW-1003">Cell membrane</keyword>
<feature type="transmembrane region" description="Helical" evidence="6">
    <location>
        <begin position="46"/>
        <end position="68"/>
    </location>
</feature>
<accession>A0A944QS66</accession>
<evidence type="ECO:0000256" key="2">
    <source>
        <dbReference type="ARBA" id="ARBA00022475"/>
    </source>
</evidence>
<feature type="transmembrane region" description="Helical" evidence="6">
    <location>
        <begin position="18"/>
        <end position="40"/>
    </location>
</feature>
<dbReference type="PANTHER" id="PTHR30250">
    <property type="entry name" value="PST FAMILY PREDICTED COLANIC ACID TRANSPORTER"/>
    <property type="match status" value="1"/>
</dbReference>
<dbReference type="EMBL" id="JAHHGM010000004">
    <property type="protein sequence ID" value="MBT2988533.1"/>
    <property type="molecule type" value="Genomic_DNA"/>
</dbReference>
<dbReference type="Pfam" id="PF01943">
    <property type="entry name" value="Polysacc_synt"/>
    <property type="match status" value="1"/>
</dbReference>